<keyword evidence="5 11" id="KW-0547">Nucleotide-binding</keyword>
<evidence type="ECO:0000256" key="12">
    <source>
        <dbReference type="PIRSR" id="PIRSR606689-1"/>
    </source>
</evidence>
<dbReference type="InterPro" id="IPR006687">
    <property type="entry name" value="Small_GTPase_SAR1"/>
</dbReference>
<feature type="binding site" evidence="12">
    <location>
        <begin position="235"/>
        <end position="238"/>
    </location>
    <ligand>
        <name>GTP</name>
        <dbReference type="ChEBI" id="CHEBI:37565"/>
    </ligand>
</feature>
<evidence type="ECO:0000256" key="2">
    <source>
        <dbReference type="ARBA" id="ARBA00004555"/>
    </source>
</evidence>
<evidence type="ECO:0000256" key="6">
    <source>
        <dbReference type="ARBA" id="ARBA00022824"/>
    </source>
</evidence>
<dbReference type="GO" id="GO:0005783">
    <property type="term" value="C:endoplasmic reticulum"/>
    <property type="evidence" value="ECO:0007669"/>
    <property type="project" value="UniProtKB-SubCell"/>
</dbReference>
<keyword evidence="10 12" id="KW-0342">GTP-binding</keyword>
<feature type="binding site" evidence="11">
    <location>
        <position position="142"/>
    </location>
    <ligand>
        <name>GTP</name>
        <dbReference type="ChEBI" id="CHEBI:37565"/>
    </ligand>
</feature>
<sequence length="296" mass="34305">MIKDAEENEDEQWDGSDETSEFSELDDEEDQITDIEIYNSKPRKILRLIAEFFVESGMAHHDHLHHHHHVRRHIKSGFERQDNVDIISAQRALLQFQMRKFQKLAEIEMFSYLKNCVTSILGKINLVKKNQKIVILGLENAGKTTLVRLMENIMLENENENNTDTFIVNKLRVSAFDMGEQLENRYLWKEQSLNANVVIFIVDASNHERIAEAQEELQTVLSLIPENIQILVLGNKIDIPNSMGEVELKDYLGIRNICTGKELRKITGRRPLELFMCSLTQNIGCAISMRWILQSL</sequence>
<evidence type="ECO:0000256" key="14">
    <source>
        <dbReference type="SAM" id="MobiDB-lite"/>
    </source>
</evidence>
<dbReference type="EMBL" id="SNRW01016156">
    <property type="protein sequence ID" value="KAA6369653.1"/>
    <property type="molecule type" value="Genomic_DNA"/>
</dbReference>
<dbReference type="SMART" id="SM00178">
    <property type="entry name" value="SAR"/>
    <property type="match status" value="1"/>
</dbReference>
<feature type="binding site" evidence="11">
    <location>
        <position position="143"/>
    </location>
    <ligand>
        <name>GTP</name>
        <dbReference type="ChEBI" id="CHEBI:37565"/>
    </ligand>
</feature>
<dbReference type="GO" id="GO:0005794">
    <property type="term" value="C:Golgi apparatus"/>
    <property type="evidence" value="ECO:0007669"/>
    <property type="project" value="UniProtKB-SubCell"/>
</dbReference>
<dbReference type="SUPFAM" id="SSF52540">
    <property type="entry name" value="P-loop containing nucleoside triphosphate hydrolases"/>
    <property type="match status" value="1"/>
</dbReference>
<dbReference type="Proteomes" id="UP000324800">
    <property type="component" value="Unassembled WGS sequence"/>
</dbReference>
<dbReference type="SMART" id="SM00177">
    <property type="entry name" value="ARF"/>
    <property type="match status" value="1"/>
</dbReference>
<dbReference type="PROSITE" id="PS51417">
    <property type="entry name" value="ARF"/>
    <property type="match status" value="1"/>
</dbReference>
<gene>
    <name evidence="15" type="ORF">EZS28_034821</name>
</gene>
<dbReference type="GO" id="GO:0016192">
    <property type="term" value="P:vesicle-mediated transport"/>
    <property type="evidence" value="ECO:0007669"/>
    <property type="project" value="UniProtKB-KW"/>
</dbReference>
<evidence type="ECO:0000256" key="1">
    <source>
        <dbReference type="ARBA" id="ARBA00004240"/>
    </source>
</evidence>
<feature type="binding site" evidence="13">
    <location>
        <position position="144"/>
    </location>
    <ligand>
        <name>Mg(2+)</name>
        <dbReference type="ChEBI" id="CHEBI:18420"/>
    </ligand>
</feature>
<feature type="binding site" evidence="11">
    <location>
        <position position="145"/>
    </location>
    <ligand>
        <name>GTP</name>
        <dbReference type="ChEBI" id="CHEBI:37565"/>
    </ligand>
</feature>
<keyword evidence="13" id="KW-0460">Magnesium</keyword>
<evidence type="ECO:0000256" key="8">
    <source>
        <dbReference type="ARBA" id="ARBA00022927"/>
    </source>
</evidence>
<dbReference type="InterPro" id="IPR027417">
    <property type="entry name" value="P-loop_NTPase"/>
</dbReference>
<evidence type="ECO:0000256" key="3">
    <source>
        <dbReference type="ARBA" id="ARBA00007507"/>
    </source>
</evidence>
<feature type="binding site" evidence="11">
    <location>
        <position position="235"/>
    </location>
    <ligand>
        <name>GTP</name>
        <dbReference type="ChEBI" id="CHEBI:37565"/>
    </ligand>
</feature>
<dbReference type="AlphaFoldDB" id="A0A5J4UHJ4"/>
<evidence type="ECO:0000256" key="9">
    <source>
        <dbReference type="ARBA" id="ARBA00023034"/>
    </source>
</evidence>
<accession>A0A5J4UHJ4</accession>
<feature type="binding site" evidence="11">
    <location>
        <position position="140"/>
    </location>
    <ligand>
        <name>GTP</name>
        <dbReference type="ChEBI" id="CHEBI:37565"/>
    </ligand>
</feature>
<proteinExistence type="inferred from homology"/>
<dbReference type="GO" id="GO:0046872">
    <property type="term" value="F:metal ion binding"/>
    <property type="evidence" value="ECO:0007669"/>
    <property type="project" value="UniProtKB-KW"/>
</dbReference>
<keyword evidence="4" id="KW-0813">Transport</keyword>
<feature type="binding site" evidence="11">
    <location>
        <position position="236"/>
    </location>
    <ligand>
        <name>GTP</name>
        <dbReference type="ChEBI" id="CHEBI:37565"/>
    </ligand>
</feature>
<reference evidence="15 16" key="1">
    <citation type="submission" date="2019-03" db="EMBL/GenBank/DDBJ databases">
        <title>Single cell metagenomics reveals metabolic interactions within the superorganism composed of flagellate Streblomastix strix and complex community of Bacteroidetes bacteria on its surface.</title>
        <authorList>
            <person name="Treitli S.C."/>
            <person name="Kolisko M."/>
            <person name="Husnik F."/>
            <person name="Keeling P."/>
            <person name="Hampl V."/>
        </authorList>
    </citation>
    <scope>NUCLEOTIDE SEQUENCE [LARGE SCALE GENOMIC DNA]</scope>
    <source>
        <strain evidence="15">ST1C</strain>
    </source>
</reference>
<keyword evidence="8" id="KW-0653">Protein transport</keyword>
<dbReference type="GO" id="GO:0006886">
    <property type="term" value="P:intracellular protein transport"/>
    <property type="evidence" value="ECO:0007669"/>
    <property type="project" value="InterPro"/>
</dbReference>
<dbReference type="PROSITE" id="PS51422">
    <property type="entry name" value="SAR1"/>
    <property type="match status" value="1"/>
</dbReference>
<dbReference type="InterPro" id="IPR006689">
    <property type="entry name" value="Small_GTPase_ARF/SAR"/>
</dbReference>
<evidence type="ECO:0000313" key="15">
    <source>
        <dbReference type="EMBL" id="KAA6369653.1"/>
    </source>
</evidence>
<evidence type="ECO:0000256" key="4">
    <source>
        <dbReference type="ARBA" id="ARBA00022448"/>
    </source>
</evidence>
<comment type="subcellular location">
    <subcellularLocation>
        <location evidence="1">Endoplasmic reticulum</location>
    </subcellularLocation>
    <subcellularLocation>
        <location evidence="2">Golgi apparatus</location>
    </subcellularLocation>
</comment>
<dbReference type="GO" id="GO:0003924">
    <property type="term" value="F:GTPase activity"/>
    <property type="evidence" value="ECO:0007669"/>
    <property type="project" value="InterPro"/>
</dbReference>
<feature type="binding site" evidence="12">
    <location>
        <begin position="137"/>
        <end position="144"/>
    </location>
    <ligand>
        <name>GTP</name>
        <dbReference type="ChEBI" id="CHEBI:37565"/>
    </ligand>
</feature>
<dbReference type="PANTHER" id="PTHR45684">
    <property type="entry name" value="RE74312P"/>
    <property type="match status" value="1"/>
</dbReference>
<feature type="binding site" evidence="11">
    <location>
        <position position="144"/>
    </location>
    <ligand>
        <name>GTP</name>
        <dbReference type="ChEBI" id="CHEBI:37565"/>
    </ligand>
</feature>
<dbReference type="Pfam" id="PF00025">
    <property type="entry name" value="Arf"/>
    <property type="match status" value="1"/>
</dbReference>
<dbReference type="OrthoDB" id="2011769at2759"/>
<dbReference type="PRINTS" id="PR00328">
    <property type="entry name" value="SAR1GTPBP"/>
</dbReference>
<feature type="binding site" evidence="11">
    <location>
        <position position="238"/>
    </location>
    <ligand>
        <name>GTP</name>
        <dbReference type="ChEBI" id="CHEBI:37565"/>
    </ligand>
</feature>
<evidence type="ECO:0000313" key="16">
    <source>
        <dbReference type="Proteomes" id="UP000324800"/>
    </source>
</evidence>
<dbReference type="GO" id="GO:0005525">
    <property type="term" value="F:GTP binding"/>
    <property type="evidence" value="ECO:0007669"/>
    <property type="project" value="UniProtKB-KW"/>
</dbReference>
<keyword evidence="9" id="KW-0333">Golgi apparatus</keyword>
<protein>
    <submittedName>
        <fullName evidence="15">Putative small gtp-binding protein</fullName>
    </submittedName>
</protein>
<evidence type="ECO:0000256" key="5">
    <source>
        <dbReference type="ARBA" id="ARBA00022741"/>
    </source>
</evidence>
<comment type="similarity">
    <text evidence="3">Belongs to the small GTPase superfamily. SAR1 family.</text>
</comment>
<keyword evidence="13" id="KW-0479">Metal-binding</keyword>
<keyword evidence="6" id="KW-0256">Endoplasmic reticulum</keyword>
<keyword evidence="7" id="KW-0931">ER-Golgi transport</keyword>
<feature type="region of interest" description="Disordered" evidence="14">
    <location>
        <begin position="1"/>
        <end position="29"/>
    </location>
</feature>
<evidence type="ECO:0000256" key="11">
    <source>
        <dbReference type="PIRSR" id="PIRSR606687-2"/>
    </source>
</evidence>
<evidence type="ECO:0000256" key="7">
    <source>
        <dbReference type="ARBA" id="ARBA00022892"/>
    </source>
</evidence>
<evidence type="ECO:0000256" key="10">
    <source>
        <dbReference type="ARBA" id="ARBA00023134"/>
    </source>
</evidence>
<organism evidence="15 16">
    <name type="scientific">Streblomastix strix</name>
    <dbReference type="NCBI Taxonomy" id="222440"/>
    <lineage>
        <taxon>Eukaryota</taxon>
        <taxon>Metamonada</taxon>
        <taxon>Preaxostyla</taxon>
        <taxon>Oxymonadida</taxon>
        <taxon>Streblomastigidae</taxon>
        <taxon>Streblomastix</taxon>
    </lineage>
</organism>
<comment type="caution">
    <text evidence="15">The sequence shown here is derived from an EMBL/GenBank/DDBJ whole genome shotgun (WGS) entry which is preliminary data.</text>
</comment>
<dbReference type="Gene3D" id="3.40.50.300">
    <property type="entry name" value="P-loop containing nucleotide triphosphate hydrolases"/>
    <property type="match status" value="1"/>
</dbReference>
<name>A0A5J4UHJ4_9EUKA</name>
<evidence type="ECO:0000256" key="13">
    <source>
        <dbReference type="PIRSR" id="PIRSR606689-2"/>
    </source>
</evidence>